<keyword evidence="1" id="KW-0472">Membrane</keyword>
<evidence type="ECO:0000256" key="1">
    <source>
        <dbReference type="SAM" id="Phobius"/>
    </source>
</evidence>
<proteinExistence type="predicted"/>
<evidence type="ECO:0000313" key="2">
    <source>
        <dbReference type="EMBL" id="SKB40660.1"/>
    </source>
</evidence>
<dbReference type="Proteomes" id="UP000189981">
    <property type="component" value="Unassembled WGS sequence"/>
</dbReference>
<protein>
    <submittedName>
        <fullName evidence="2">Uncharacterized protein</fullName>
    </submittedName>
</protein>
<feature type="transmembrane region" description="Helical" evidence="1">
    <location>
        <begin position="122"/>
        <end position="142"/>
    </location>
</feature>
<dbReference type="AlphaFoldDB" id="A0A1T5B106"/>
<feature type="transmembrane region" description="Helical" evidence="1">
    <location>
        <begin position="51"/>
        <end position="72"/>
    </location>
</feature>
<gene>
    <name evidence="2" type="ORF">SAMN05661099_1172</name>
</gene>
<evidence type="ECO:0000313" key="3">
    <source>
        <dbReference type="Proteomes" id="UP000189981"/>
    </source>
</evidence>
<name>A0A1T5B106_9SPHI</name>
<dbReference type="RefSeq" id="WP_079701679.1">
    <property type="nucleotide sequence ID" value="NZ_FUYR01000001.1"/>
</dbReference>
<keyword evidence="1" id="KW-0812">Transmembrane</keyword>
<keyword evidence="1" id="KW-1133">Transmembrane helix</keyword>
<feature type="transmembrane region" description="Helical" evidence="1">
    <location>
        <begin position="92"/>
        <end position="110"/>
    </location>
</feature>
<feature type="transmembrane region" description="Helical" evidence="1">
    <location>
        <begin position="12"/>
        <end position="31"/>
    </location>
</feature>
<reference evidence="3" key="1">
    <citation type="submission" date="2017-02" db="EMBL/GenBank/DDBJ databases">
        <authorList>
            <person name="Varghese N."/>
            <person name="Submissions S."/>
        </authorList>
    </citation>
    <scope>NUCLEOTIDE SEQUENCE [LARGE SCALE GENOMIC DNA]</scope>
    <source>
        <strain evidence="3">DSM 22385</strain>
    </source>
</reference>
<sequence length="241" mass="27503">MLNQLSVKNLNYIYIVPYITICGALFHVTFWDKFDVNGLAFISISDIIKSSVYPIFSVLLVVVYNLAVQNLILPSSADGSIQASVEKKPNNLTLLILYFSGKLVALFLFYLTNTTKDPTNFIIYGALDAIFVSIFLVNNNFLRDQFMSERLRRFAIDLIVFIPIVSYYSGKYSSEIIYQNIKYRYSVNQNKSSADSTHITNDTLKFIGKAENHLVFTDLKNTKIVMVRTEGVDTITFFIKK</sequence>
<dbReference type="EMBL" id="FUYR01000001">
    <property type="protein sequence ID" value="SKB40660.1"/>
    <property type="molecule type" value="Genomic_DNA"/>
</dbReference>
<accession>A0A1T5B106</accession>
<keyword evidence="3" id="KW-1185">Reference proteome</keyword>
<organism evidence="2 3">
    <name type="scientific">Daejeonella lutea</name>
    <dbReference type="NCBI Taxonomy" id="572036"/>
    <lineage>
        <taxon>Bacteria</taxon>
        <taxon>Pseudomonadati</taxon>
        <taxon>Bacteroidota</taxon>
        <taxon>Sphingobacteriia</taxon>
        <taxon>Sphingobacteriales</taxon>
        <taxon>Sphingobacteriaceae</taxon>
        <taxon>Daejeonella</taxon>
    </lineage>
</organism>